<dbReference type="AlphaFoldDB" id="A0A517ML65"/>
<dbReference type="Gene3D" id="1.10.760.10">
    <property type="entry name" value="Cytochrome c-like domain"/>
    <property type="match status" value="2"/>
</dbReference>
<dbReference type="PROSITE" id="PS51007">
    <property type="entry name" value="CYTC"/>
    <property type="match status" value="2"/>
</dbReference>
<evidence type="ECO:0000313" key="8">
    <source>
        <dbReference type="EMBL" id="QDS95622.1"/>
    </source>
</evidence>
<feature type="domain" description="Cytochrome c" evidence="7">
    <location>
        <begin position="72"/>
        <end position="173"/>
    </location>
</feature>
<protein>
    <submittedName>
        <fullName evidence="8">Cytochrome c551 peroxidase</fullName>
        <ecNumber evidence="8">1.11.1.5</ecNumber>
    </submittedName>
</protein>
<reference evidence="8 9" key="1">
    <citation type="submission" date="2019-02" db="EMBL/GenBank/DDBJ databases">
        <title>Deep-cultivation of Planctomycetes and their phenomic and genomic characterization uncovers novel biology.</title>
        <authorList>
            <person name="Wiegand S."/>
            <person name="Jogler M."/>
            <person name="Boedeker C."/>
            <person name="Pinto D."/>
            <person name="Vollmers J."/>
            <person name="Rivas-Marin E."/>
            <person name="Kohn T."/>
            <person name="Peeters S.H."/>
            <person name="Heuer A."/>
            <person name="Rast P."/>
            <person name="Oberbeckmann S."/>
            <person name="Bunk B."/>
            <person name="Jeske O."/>
            <person name="Meyerdierks A."/>
            <person name="Storesund J.E."/>
            <person name="Kallscheuer N."/>
            <person name="Luecker S."/>
            <person name="Lage O.M."/>
            <person name="Pohl T."/>
            <person name="Merkel B.J."/>
            <person name="Hornburger P."/>
            <person name="Mueller R.-W."/>
            <person name="Bruemmer F."/>
            <person name="Labrenz M."/>
            <person name="Spormann A.M."/>
            <person name="Op den Camp H."/>
            <person name="Overmann J."/>
            <person name="Amann R."/>
            <person name="Jetten M.S.M."/>
            <person name="Mascher T."/>
            <person name="Medema M.H."/>
            <person name="Devos D.P."/>
            <person name="Kaster A.-K."/>
            <person name="Ovreas L."/>
            <person name="Rohde M."/>
            <person name="Galperin M.Y."/>
            <person name="Jogler C."/>
        </authorList>
    </citation>
    <scope>NUCLEOTIDE SEQUENCE [LARGE SCALE GENOMIC DNA]</scope>
    <source>
        <strain evidence="8 9">FF011L</strain>
    </source>
</reference>
<dbReference type="GO" id="GO:0030313">
    <property type="term" value="C:cell envelope"/>
    <property type="evidence" value="ECO:0007669"/>
    <property type="project" value="UniProtKB-SubCell"/>
</dbReference>
<dbReference type="PANTHER" id="PTHR30600:SF7">
    <property type="entry name" value="CYTOCHROME C PEROXIDASE-RELATED"/>
    <property type="match status" value="1"/>
</dbReference>
<dbReference type="GO" id="GO:0009055">
    <property type="term" value="F:electron transfer activity"/>
    <property type="evidence" value="ECO:0007669"/>
    <property type="project" value="InterPro"/>
</dbReference>
<keyword evidence="8" id="KW-0575">Peroxidase</keyword>
<dbReference type="EC" id="1.11.1.5" evidence="8"/>
<evidence type="ECO:0000256" key="3">
    <source>
        <dbReference type="ARBA" id="ARBA00022723"/>
    </source>
</evidence>
<dbReference type="OrthoDB" id="9772811at2"/>
<keyword evidence="3 6" id="KW-0479">Metal-binding</keyword>
<name>A0A517ML65_9BACT</name>
<dbReference type="PANTHER" id="PTHR30600">
    <property type="entry name" value="CYTOCHROME C PEROXIDASE-RELATED"/>
    <property type="match status" value="1"/>
</dbReference>
<dbReference type="Proteomes" id="UP000320672">
    <property type="component" value="Chromosome"/>
</dbReference>
<feature type="domain" description="Cytochrome c" evidence="7">
    <location>
        <begin position="223"/>
        <end position="342"/>
    </location>
</feature>
<accession>A0A517ML65</accession>
<keyword evidence="9" id="KW-1185">Reference proteome</keyword>
<evidence type="ECO:0000256" key="2">
    <source>
        <dbReference type="ARBA" id="ARBA00022617"/>
    </source>
</evidence>
<dbReference type="KEGG" id="rml:FF011L_44200"/>
<dbReference type="InterPro" id="IPR004852">
    <property type="entry name" value="Di-haem_cyt_c_peroxidsae"/>
</dbReference>
<proteinExistence type="predicted"/>
<keyword evidence="5 6" id="KW-0408">Iron</keyword>
<dbReference type="InterPro" id="IPR009056">
    <property type="entry name" value="Cyt_c-like_dom"/>
</dbReference>
<evidence type="ECO:0000256" key="5">
    <source>
        <dbReference type="ARBA" id="ARBA00023004"/>
    </source>
</evidence>
<dbReference type="SUPFAM" id="SSF46626">
    <property type="entry name" value="Cytochrome c"/>
    <property type="match status" value="2"/>
</dbReference>
<evidence type="ECO:0000256" key="4">
    <source>
        <dbReference type="ARBA" id="ARBA00023002"/>
    </source>
</evidence>
<dbReference type="InterPro" id="IPR051395">
    <property type="entry name" value="Cytochrome_c_Peroxidase/MauG"/>
</dbReference>
<evidence type="ECO:0000259" key="7">
    <source>
        <dbReference type="PROSITE" id="PS51007"/>
    </source>
</evidence>
<evidence type="ECO:0000313" key="9">
    <source>
        <dbReference type="Proteomes" id="UP000320672"/>
    </source>
</evidence>
<keyword evidence="4 8" id="KW-0560">Oxidoreductase</keyword>
<dbReference type="Pfam" id="PF03150">
    <property type="entry name" value="CCP_MauG"/>
    <property type="match status" value="1"/>
</dbReference>
<gene>
    <name evidence="8" type="primary">ccp_3</name>
    <name evidence="8" type="ORF">FF011L_44200</name>
</gene>
<dbReference type="InterPro" id="IPR036909">
    <property type="entry name" value="Cyt_c-like_dom_sf"/>
</dbReference>
<sequence>MSRLRKIRWDLIGISLPLFAWLASGVFPRLDSTLDPSSSVGEKSEGIVAVLAKDDWSEPIRPLVRPVGLDPAKVQLGRALFNDPRLSRNEKIACSTCHQVASGGDDGLPVAIGIEQAIGNLNSPTVLNCSLSVAQFWDGRVATLEEQMQEPIHNPFEMDANWDMIVERLSRDRDFRTRFEEVYPQGVNEHALCNAIATYERALVTMDAPFDLYLLGEEHAISESAKEGYLLFKRIGCIACHQGRTVGGNLFQKFGVIGEGDTADRQQTIEDRGRFNVTNRPDDMCRFKVPTLRNIAQTAPYFHDGRSETLEDAIKVMAIHQLGATLSQSEVQKIEIFLQSLSGRLPEELK</sequence>
<dbReference type="GO" id="GO:0020037">
    <property type="term" value="F:heme binding"/>
    <property type="evidence" value="ECO:0007669"/>
    <property type="project" value="InterPro"/>
</dbReference>
<dbReference type="GO" id="GO:0004130">
    <property type="term" value="F:cytochrome-c peroxidase activity"/>
    <property type="evidence" value="ECO:0007669"/>
    <property type="project" value="UniProtKB-EC"/>
</dbReference>
<comment type="subcellular location">
    <subcellularLocation>
        <location evidence="1">Cell envelope</location>
    </subcellularLocation>
</comment>
<evidence type="ECO:0000256" key="1">
    <source>
        <dbReference type="ARBA" id="ARBA00004196"/>
    </source>
</evidence>
<dbReference type="EMBL" id="CP036262">
    <property type="protein sequence ID" value="QDS95622.1"/>
    <property type="molecule type" value="Genomic_DNA"/>
</dbReference>
<dbReference type="GO" id="GO:0046872">
    <property type="term" value="F:metal ion binding"/>
    <property type="evidence" value="ECO:0007669"/>
    <property type="project" value="UniProtKB-KW"/>
</dbReference>
<evidence type="ECO:0000256" key="6">
    <source>
        <dbReference type="PROSITE-ProRule" id="PRU00433"/>
    </source>
</evidence>
<organism evidence="8 9">
    <name type="scientific">Roseimaritima multifibrata</name>
    <dbReference type="NCBI Taxonomy" id="1930274"/>
    <lineage>
        <taxon>Bacteria</taxon>
        <taxon>Pseudomonadati</taxon>
        <taxon>Planctomycetota</taxon>
        <taxon>Planctomycetia</taxon>
        <taxon>Pirellulales</taxon>
        <taxon>Pirellulaceae</taxon>
        <taxon>Roseimaritima</taxon>
    </lineage>
</organism>
<keyword evidence="2 6" id="KW-0349">Heme</keyword>
<dbReference type="RefSeq" id="WP_145353870.1">
    <property type="nucleotide sequence ID" value="NZ_CP036262.1"/>
</dbReference>